<name>A0A8J4RM46_9ROSI</name>
<dbReference type="EMBL" id="JRKL02000034">
    <property type="protein sequence ID" value="KAF3976207.1"/>
    <property type="molecule type" value="Genomic_DNA"/>
</dbReference>
<proteinExistence type="predicted"/>
<comment type="caution">
    <text evidence="1">The sequence shown here is derived from an EMBL/GenBank/DDBJ whole genome shotgun (WGS) entry which is preliminary data.</text>
</comment>
<dbReference type="Proteomes" id="UP000737018">
    <property type="component" value="Unassembled WGS sequence"/>
</dbReference>
<evidence type="ECO:0000313" key="2">
    <source>
        <dbReference type="Proteomes" id="UP000737018"/>
    </source>
</evidence>
<accession>A0A8J4RM46</accession>
<protein>
    <submittedName>
        <fullName evidence="1">Uncharacterized protein</fullName>
    </submittedName>
</protein>
<gene>
    <name evidence="1" type="ORF">CMV_000600</name>
</gene>
<keyword evidence="2" id="KW-1185">Reference proteome</keyword>
<sequence length="112" mass="12433">MAPLQEMYSTPAEIPPLPLGFSMRHLCSPPLESDSRRLDYLGCLSITKLICLSKQNHTRTRQPQPHTHNLESAALLLIQSNSAALQLFPYDSAALLFCHSKSAEPTTIFSLI</sequence>
<organism evidence="1 2">
    <name type="scientific">Castanea mollissima</name>
    <name type="common">Chinese chestnut</name>
    <dbReference type="NCBI Taxonomy" id="60419"/>
    <lineage>
        <taxon>Eukaryota</taxon>
        <taxon>Viridiplantae</taxon>
        <taxon>Streptophyta</taxon>
        <taxon>Embryophyta</taxon>
        <taxon>Tracheophyta</taxon>
        <taxon>Spermatophyta</taxon>
        <taxon>Magnoliopsida</taxon>
        <taxon>eudicotyledons</taxon>
        <taxon>Gunneridae</taxon>
        <taxon>Pentapetalae</taxon>
        <taxon>rosids</taxon>
        <taxon>fabids</taxon>
        <taxon>Fagales</taxon>
        <taxon>Fagaceae</taxon>
        <taxon>Castanea</taxon>
    </lineage>
</organism>
<evidence type="ECO:0000313" key="1">
    <source>
        <dbReference type="EMBL" id="KAF3976207.1"/>
    </source>
</evidence>
<reference evidence="1" key="1">
    <citation type="submission" date="2020-03" db="EMBL/GenBank/DDBJ databases">
        <title>Castanea mollissima Vanexum genome sequencing.</title>
        <authorList>
            <person name="Staton M."/>
        </authorList>
    </citation>
    <scope>NUCLEOTIDE SEQUENCE</scope>
    <source>
        <tissue evidence="1">Leaf</tissue>
    </source>
</reference>
<dbReference type="AlphaFoldDB" id="A0A8J4RM46"/>